<comment type="caution">
    <text evidence="1">The sequence shown here is derived from an EMBL/GenBank/DDBJ whole genome shotgun (WGS) entry which is preliminary data.</text>
</comment>
<organism evidence="1 2">
    <name type="scientific">Ameca splendens</name>
    <dbReference type="NCBI Taxonomy" id="208324"/>
    <lineage>
        <taxon>Eukaryota</taxon>
        <taxon>Metazoa</taxon>
        <taxon>Chordata</taxon>
        <taxon>Craniata</taxon>
        <taxon>Vertebrata</taxon>
        <taxon>Euteleostomi</taxon>
        <taxon>Actinopterygii</taxon>
        <taxon>Neopterygii</taxon>
        <taxon>Teleostei</taxon>
        <taxon>Neoteleostei</taxon>
        <taxon>Acanthomorphata</taxon>
        <taxon>Ovalentaria</taxon>
        <taxon>Atherinomorphae</taxon>
        <taxon>Cyprinodontiformes</taxon>
        <taxon>Goodeidae</taxon>
        <taxon>Ameca</taxon>
    </lineage>
</organism>
<evidence type="ECO:0000313" key="1">
    <source>
        <dbReference type="EMBL" id="MEQ2313112.1"/>
    </source>
</evidence>
<reference evidence="1 2" key="1">
    <citation type="submission" date="2021-06" db="EMBL/GenBank/DDBJ databases">
        <authorList>
            <person name="Palmer J.M."/>
        </authorList>
    </citation>
    <scope>NUCLEOTIDE SEQUENCE [LARGE SCALE GENOMIC DNA]</scope>
    <source>
        <strain evidence="1 2">AS_MEX2019</strain>
        <tissue evidence="1">Muscle</tissue>
    </source>
</reference>
<proteinExistence type="predicted"/>
<accession>A0ABV1A4W2</accession>
<dbReference type="EMBL" id="JAHRIP010082156">
    <property type="protein sequence ID" value="MEQ2313112.1"/>
    <property type="molecule type" value="Genomic_DNA"/>
</dbReference>
<name>A0ABV1A4W2_9TELE</name>
<evidence type="ECO:0000313" key="2">
    <source>
        <dbReference type="Proteomes" id="UP001469553"/>
    </source>
</evidence>
<sequence>MTTLGSKNWWKCSLVLNKNLSLKAYKQNQYKNESSFGGKDTIIPCIAEPSGLLFCKYWNLSSLAYMLTSCFSFFVPYCHSPLENTHLPVHLLPAFTQLKDHKLKEHTTKSHWILPTSGLSGIRHLLLQKMFQCLPNEVCIFSHMPKTFAQYCKCVYT</sequence>
<protein>
    <submittedName>
        <fullName evidence="1">Uncharacterized protein</fullName>
    </submittedName>
</protein>
<keyword evidence="2" id="KW-1185">Reference proteome</keyword>
<dbReference type="Proteomes" id="UP001469553">
    <property type="component" value="Unassembled WGS sequence"/>
</dbReference>
<gene>
    <name evidence="1" type="ORF">AMECASPLE_038233</name>
</gene>